<dbReference type="InterPro" id="IPR019801">
    <property type="entry name" value="Glyco_hydro_35_CS"/>
</dbReference>
<evidence type="ECO:0000256" key="1">
    <source>
        <dbReference type="ARBA" id="ARBA00009809"/>
    </source>
</evidence>
<sequence length="643" mass="73264">MERPLLLMALFSLLVVGFGWNMGNPHNEGPSFRIDSENRQFLLDGKPFRYISGSIHYFRIPLTMWNDRLKKVRALGFNAIQFYIPWNLHEFQEGKFDFKGRAGELDFLHFVDLARQNGLWTLLRLGPYICGEWENGGLPYWLLRKGVQKQRSSDQIFKQSVANWFEALLQRVKPALRKNGGPILMLQIENEYGSYDACDRSYTTWLRDFVKERVGDDVVLYTTDGSAEDYLKCGAVPGVLPTVDFGTTSNNSNIDKYFEVQRKYAPYAPLVNSEFYPGWLLLWGAKSESLPTAKEIVFNAQYMYDIGANINFYMIHGGTNFGFWNGAEVQAPCLTSYDYGAPISEAGDVTPKYLEIRKWIKSLPDWPNKPLDVPENTPKAKYGRFELKKAKGVAGFADPSCVSSKIPLTHEEINQPLGYVIYRTKIEKCGELFIPKFADFAYVFVEEEYVGTLYRHYYEKNSTNITLTGCRPGMSALSIMVENQGRQTYETINDHKGILSEVFIDGQIKRDWTQCRVDLAPQNFYKYFQVLRDPSPNPPGDLKTRIGTFVGELVVSGKPRDTWIDTRGWGKGVVIVNSHNIGRYWATEGPQMTLYVPAEFLKYGPNLVVFVEVQGAHEACETGLCFSQSLDAPIFSFNSTLNV</sequence>
<dbReference type="InterPro" id="IPR026283">
    <property type="entry name" value="B-gal_1-like"/>
</dbReference>
<dbReference type="InterPro" id="IPR017853">
    <property type="entry name" value="GH"/>
</dbReference>
<dbReference type="FunFam" id="3.20.20.80:FF:000017">
    <property type="entry name" value="Beta-galactosidase"/>
    <property type="match status" value="1"/>
</dbReference>
<evidence type="ECO:0000256" key="7">
    <source>
        <dbReference type="RuleBase" id="RU000675"/>
    </source>
</evidence>
<comment type="catalytic activity">
    <reaction evidence="7">
        <text>Hydrolysis of terminal non-reducing beta-D-galactose residues in beta-D-galactosides.</text>
        <dbReference type="EC" id="3.2.1.23"/>
    </reaction>
</comment>
<dbReference type="EMBL" id="CAJGYM010000037">
    <property type="protein sequence ID" value="CAD6193715.1"/>
    <property type="molecule type" value="Genomic_DNA"/>
</dbReference>
<evidence type="ECO:0000259" key="12">
    <source>
        <dbReference type="Pfam" id="PF21467"/>
    </source>
</evidence>
<comment type="similarity">
    <text evidence="1 8">Belongs to the glycosyl hydrolase 35 family.</text>
</comment>
<feature type="chain" id="PRO_5035743610" description="Beta-galactosidase" evidence="9">
    <location>
        <begin position="20"/>
        <end position="643"/>
    </location>
</feature>
<dbReference type="OrthoDB" id="1657402at2759"/>
<dbReference type="Gene3D" id="3.20.20.80">
    <property type="entry name" value="Glycosidases"/>
    <property type="match status" value="1"/>
</dbReference>
<reference evidence="13" key="1">
    <citation type="submission" date="2020-10" db="EMBL/GenBank/DDBJ databases">
        <authorList>
            <person name="Kikuchi T."/>
        </authorList>
    </citation>
    <scope>NUCLEOTIDE SEQUENCE</scope>
    <source>
        <strain evidence="13">NKZ352</strain>
    </source>
</reference>
<feature type="signal peptide" evidence="9">
    <location>
        <begin position="1"/>
        <end position="19"/>
    </location>
</feature>
<evidence type="ECO:0000313" key="13">
    <source>
        <dbReference type="EMBL" id="CAD6193715.1"/>
    </source>
</evidence>
<evidence type="ECO:0000256" key="8">
    <source>
        <dbReference type="RuleBase" id="RU003679"/>
    </source>
</evidence>
<evidence type="ECO:0000256" key="3">
    <source>
        <dbReference type="ARBA" id="ARBA00022801"/>
    </source>
</evidence>
<dbReference type="Pfam" id="PF21467">
    <property type="entry name" value="BetaGal_gal-bd"/>
    <property type="match status" value="1"/>
</dbReference>
<organism evidence="13 14">
    <name type="scientific">Caenorhabditis auriculariae</name>
    <dbReference type="NCBI Taxonomy" id="2777116"/>
    <lineage>
        <taxon>Eukaryota</taxon>
        <taxon>Metazoa</taxon>
        <taxon>Ecdysozoa</taxon>
        <taxon>Nematoda</taxon>
        <taxon>Chromadorea</taxon>
        <taxon>Rhabditida</taxon>
        <taxon>Rhabditina</taxon>
        <taxon>Rhabditomorpha</taxon>
        <taxon>Rhabditoidea</taxon>
        <taxon>Rhabditidae</taxon>
        <taxon>Peloderinae</taxon>
        <taxon>Caenorhabditis</taxon>
    </lineage>
</organism>
<dbReference type="Proteomes" id="UP000835052">
    <property type="component" value="Unassembled WGS sequence"/>
</dbReference>
<dbReference type="PROSITE" id="PS01182">
    <property type="entry name" value="GLYCOSYL_HYDROL_F35"/>
    <property type="match status" value="1"/>
</dbReference>
<evidence type="ECO:0000256" key="5">
    <source>
        <dbReference type="ARBA" id="ARBA00023295"/>
    </source>
</evidence>
<keyword evidence="14" id="KW-1185">Reference proteome</keyword>
<dbReference type="InterPro" id="IPR008979">
    <property type="entry name" value="Galactose-bd-like_sf"/>
</dbReference>
<comment type="caution">
    <text evidence="13">The sequence shown here is derived from an EMBL/GenBank/DDBJ whole genome shotgun (WGS) entry which is preliminary data.</text>
</comment>
<name>A0A8S1HER2_9PELO</name>
<evidence type="ECO:0000259" key="10">
    <source>
        <dbReference type="Pfam" id="PF01301"/>
    </source>
</evidence>
<dbReference type="InterPro" id="IPR048913">
    <property type="entry name" value="BetaGal_gal-bd"/>
</dbReference>
<dbReference type="GO" id="GO:0005975">
    <property type="term" value="P:carbohydrate metabolic process"/>
    <property type="evidence" value="ECO:0007669"/>
    <property type="project" value="InterPro"/>
</dbReference>
<dbReference type="GO" id="GO:0004565">
    <property type="term" value="F:beta-galactosidase activity"/>
    <property type="evidence" value="ECO:0007669"/>
    <property type="project" value="UniProtKB-EC"/>
</dbReference>
<dbReference type="SUPFAM" id="SSF49785">
    <property type="entry name" value="Galactose-binding domain-like"/>
    <property type="match status" value="1"/>
</dbReference>
<dbReference type="PIRSF" id="PIRSF006336">
    <property type="entry name" value="B-gal"/>
    <property type="match status" value="1"/>
</dbReference>
<dbReference type="Pfam" id="PF01301">
    <property type="entry name" value="Glyco_hydro_35"/>
    <property type="match status" value="1"/>
</dbReference>
<dbReference type="Gene3D" id="2.60.120.260">
    <property type="entry name" value="Galactose-binding domain-like"/>
    <property type="match status" value="2"/>
</dbReference>
<protein>
    <recommendedName>
        <fullName evidence="7">Beta-galactosidase</fullName>
        <ecNumber evidence="7">3.2.1.23</ecNumber>
    </recommendedName>
</protein>
<evidence type="ECO:0000256" key="2">
    <source>
        <dbReference type="ARBA" id="ARBA00022729"/>
    </source>
</evidence>
<gene>
    <name evidence="13" type="ORF">CAUJ_LOCUS9634</name>
</gene>
<evidence type="ECO:0000256" key="6">
    <source>
        <dbReference type="PIRSR" id="PIRSR006336-1"/>
    </source>
</evidence>
<feature type="domain" description="Beta-galactosidase 1-like first all-beta" evidence="11">
    <location>
        <begin position="407"/>
        <end position="516"/>
    </location>
</feature>
<dbReference type="PANTHER" id="PTHR23421">
    <property type="entry name" value="BETA-GALACTOSIDASE RELATED"/>
    <property type="match status" value="1"/>
</dbReference>
<keyword evidence="2 9" id="KW-0732">Signal</keyword>
<dbReference type="InterPro" id="IPR048912">
    <property type="entry name" value="BetaGal1-like_ABD1"/>
</dbReference>
<dbReference type="Pfam" id="PF21317">
    <property type="entry name" value="BetaGal_ABD_1"/>
    <property type="match status" value="1"/>
</dbReference>
<keyword evidence="3 7" id="KW-0378">Hydrolase</keyword>
<dbReference type="FunFam" id="2.60.120.260:FF:000148">
    <property type="entry name" value="Beta-galactosidase, putative"/>
    <property type="match status" value="1"/>
</dbReference>
<dbReference type="AlphaFoldDB" id="A0A8S1HER2"/>
<feature type="domain" description="Beta-galactosidase galactose-binding" evidence="12">
    <location>
        <begin position="555"/>
        <end position="606"/>
    </location>
</feature>
<keyword evidence="5 7" id="KW-0326">Glycosidase</keyword>
<keyword evidence="4" id="KW-0325">Glycoprotein</keyword>
<dbReference type="EC" id="3.2.1.23" evidence="7"/>
<dbReference type="InterPro" id="IPR001944">
    <property type="entry name" value="Glycoside_Hdrlase_35"/>
</dbReference>
<feature type="domain" description="Glycoside hydrolase 35 catalytic" evidence="10">
    <location>
        <begin position="40"/>
        <end position="362"/>
    </location>
</feature>
<evidence type="ECO:0000256" key="9">
    <source>
        <dbReference type="SAM" id="SignalP"/>
    </source>
</evidence>
<dbReference type="InterPro" id="IPR031330">
    <property type="entry name" value="Gly_Hdrlase_35_cat"/>
</dbReference>
<evidence type="ECO:0000256" key="4">
    <source>
        <dbReference type="ARBA" id="ARBA00023180"/>
    </source>
</evidence>
<proteinExistence type="inferred from homology"/>
<feature type="active site" description="Proton donor" evidence="6">
    <location>
        <position position="191"/>
    </location>
</feature>
<dbReference type="SUPFAM" id="SSF51445">
    <property type="entry name" value="(Trans)glycosidases"/>
    <property type="match status" value="1"/>
</dbReference>
<evidence type="ECO:0000259" key="11">
    <source>
        <dbReference type="Pfam" id="PF21317"/>
    </source>
</evidence>
<accession>A0A8S1HER2</accession>
<dbReference type="PRINTS" id="PR00742">
    <property type="entry name" value="GLHYDRLASE35"/>
</dbReference>
<feature type="active site" description="Nucleophile" evidence="6">
    <location>
        <position position="274"/>
    </location>
</feature>
<evidence type="ECO:0000313" key="14">
    <source>
        <dbReference type="Proteomes" id="UP000835052"/>
    </source>
</evidence>